<dbReference type="AlphaFoldDB" id="S4YV11"/>
<dbReference type="EMBL" id="CP006566">
    <property type="protein sequence ID" value="AGP46708.1"/>
    <property type="molecule type" value="Genomic_DNA"/>
</dbReference>
<protein>
    <submittedName>
        <fullName evidence="1">Uncharacterized protein</fullName>
    </submittedName>
</protein>
<reference evidence="1 2" key="1">
    <citation type="journal article" date="2013" name="Genome Announc.">
        <title>Genome Sequence of Serratia plymuthica Strain S13, an Endophyte with Germination- and Plant-Growth-Promoting Activity from the Flower of Styrian Oil Pumpkin.</title>
        <authorList>
            <person name="Muller H."/>
            <person name="Furnkranz M."/>
            <person name="Grube M."/>
            <person name="Berg G."/>
        </authorList>
    </citation>
    <scope>NUCLEOTIDE SEQUENCE [LARGE SCALE GENOMIC DNA]</scope>
    <source>
        <strain evidence="1">S13</strain>
    </source>
</reference>
<dbReference type="KEGG" id="sry:M621_00845"/>
<dbReference type="Proteomes" id="UP000014900">
    <property type="component" value="Chromosome"/>
</dbReference>
<dbReference type="HOGENOM" id="CLU_2865337_0_0_6"/>
<evidence type="ECO:0000313" key="1">
    <source>
        <dbReference type="EMBL" id="AGP46708.1"/>
    </source>
</evidence>
<name>S4YV11_SERPL</name>
<accession>S4YV11</accession>
<gene>
    <name evidence="1" type="ORF">M621_00845</name>
</gene>
<organism evidence="1 2">
    <name type="scientific">Serratia plymuthica S13</name>
    <dbReference type="NCBI Taxonomy" id="1348660"/>
    <lineage>
        <taxon>Bacteria</taxon>
        <taxon>Pseudomonadati</taxon>
        <taxon>Pseudomonadota</taxon>
        <taxon>Gammaproteobacteria</taxon>
        <taxon>Enterobacterales</taxon>
        <taxon>Yersiniaceae</taxon>
        <taxon>Serratia</taxon>
    </lineage>
</organism>
<evidence type="ECO:0000313" key="2">
    <source>
        <dbReference type="Proteomes" id="UP000014900"/>
    </source>
</evidence>
<proteinExistence type="predicted"/>
<sequence length="64" mass="7139">MIDIALTLHPGVNSRVKRRMRIIVNCKAEGKSALPVSVNRWGDAGVIRQKKKMLFPQGLKRPAS</sequence>